<reference evidence="7 8" key="1">
    <citation type="submission" date="2017-03" db="EMBL/GenBank/DDBJ databases">
        <authorList>
            <person name="Afonso C.L."/>
            <person name="Miller P.J."/>
            <person name="Scott M.A."/>
            <person name="Spackman E."/>
            <person name="Goraichik I."/>
            <person name="Dimitrov K.M."/>
            <person name="Suarez D.L."/>
            <person name="Swayne D.E."/>
        </authorList>
    </citation>
    <scope>NUCLEOTIDE SEQUENCE [LARGE SCALE GENOMIC DNA]</scope>
    <source>
        <strain evidence="7 8">CECT 7971</strain>
    </source>
</reference>
<organism evidence="7 8">
    <name type="scientific">Pacificibacter marinus</name>
    <dbReference type="NCBI Taxonomy" id="658057"/>
    <lineage>
        <taxon>Bacteria</taxon>
        <taxon>Pseudomonadati</taxon>
        <taxon>Pseudomonadota</taxon>
        <taxon>Alphaproteobacteria</taxon>
        <taxon>Rhodobacterales</taxon>
        <taxon>Roseobacteraceae</taxon>
        <taxon>Pacificibacter</taxon>
    </lineage>
</organism>
<keyword evidence="2 5" id="KW-0812">Transmembrane</keyword>
<feature type="transmembrane region" description="Helical" evidence="5">
    <location>
        <begin position="176"/>
        <end position="194"/>
    </location>
</feature>
<accession>A0A1Y5SBX7</accession>
<dbReference type="GO" id="GO:0004252">
    <property type="term" value="F:serine-type endopeptidase activity"/>
    <property type="evidence" value="ECO:0007669"/>
    <property type="project" value="InterPro"/>
</dbReference>
<feature type="domain" description="Peptidase S54 rhomboid" evidence="6">
    <location>
        <begin position="79"/>
        <end position="218"/>
    </location>
</feature>
<evidence type="ECO:0000256" key="1">
    <source>
        <dbReference type="ARBA" id="ARBA00004141"/>
    </source>
</evidence>
<proteinExistence type="predicted"/>
<dbReference type="EMBL" id="FWFW01000004">
    <property type="protein sequence ID" value="SLN37254.1"/>
    <property type="molecule type" value="Genomic_DNA"/>
</dbReference>
<comment type="subcellular location">
    <subcellularLocation>
        <location evidence="1">Membrane</location>
        <topology evidence="1">Multi-pass membrane protein</topology>
    </subcellularLocation>
</comment>
<dbReference type="AlphaFoldDB" id="A0A1Y5SBX7"/>
<dbReference type="InterPro" id="IPR022764">
    <property type="entry name" value="Peptidase_S54_rhomboid_dom"/>
</dbReference>
<dbReference type="InterPro" id="IPR035952">
    <property type="entry name" value="Rhomboid-like_sf"/>
</dbReference>
<feature type="transmembrane region" description="Helical" evidence="5">
    <location>
        <begin position="83"/>
        <end position="106"/>
    </location>
</feature>
<evidence type="ECO:0000313" key="8">
    <source>
        <dbReference type="Proteomes" id="UP000193307"/>
    </source>
</evidence>
<dbReference type="OrthoDB" id="7836448at2"/>
<evidence type="ECO:0000259" key="6">
    <source>
        <dbReference type="Pfam" id="PF01694"/>
    </source>
</evidence>
<evidence type="ECO:0000256" key="4">
    <source>
        <dbReference type="ARBA" id="ARBA00023136"/>
    </source>
</evidence>
<keyword evidence="8" id="KW-1185">Reference proteome</keyword>
<feature type="transmembrane region" description="Helical" evidence="5">
    <location>
        <begin position="113"/>
        <end position="137"/>
    </location>
</feature>
<dbReference type="Pfam" id="PF01694">
    <property type="entry name" value="Rhomboid"/>
    <property type="match status" value="1"/>
</dbReference>
<feature type="transmembrane region" description="Helical" evidence="5">
    <location>
        <begin position="149"/>
        <end position="169"/>
    </location>
</feature>
<feature type="transmembrane region" description="Helical" evidence="5">
    <location>
        <begin position="21"/>
        <end position="43"/>
    </location>
</feature>
<name>A0A1Y5SBX7_9RHOB</name>
<keyword evidence="3 5" id="KW-1133">Transmembrane helix</keyword>
<protein>
    <submittedName>
        <fullName evidence="7">Rhomboid family protein</fullName>
    </submittedName>
</protein>
<dbReference type="RefSeq" id="WP_085848508.1">
    <property type="nucleotide sequence ID" value="NZ_FNZV01000003.1"/>
</dbReference>
<evidence type="ECO:0000313" key="7">
    <source>
        <dbReference type="EMBL" id="SLN37254.1"/>
    </source>
</evidence>
<evidence type="ECO:0000256" key="3">
    <source>
        <dbReference type="ARBA" id="ARBA00022989"/>
    </source>
</evidence>
<dbReference type="GO" id="GO:0016020">
    <property type="term" value="C:membrane"/>
    <property type="evidence" value="ECO:0007669"/>
    <property type="project" value="UniProtKB-SubCell"/>
</dbReference>
<evidence type="ECO:0000256" key="2">
    <source>
        <dbReference type="ARBA" id="ARBA00022692"/>
    </source>
</evidence>
<dbReference type="STRING" id="658057.SAMN04488032_10368"/>
<keyword evidence="4 5" id="KW-0472">Membrane</keyword>
<sequence length="232" mass="24941">MSDQSPFNREEMPFNALPPAVIALAVLIGGIELLFQIGSYGIIGGPEAVGWRVAAMEDYGFFNSVFEAMRAQNNWPLEHVIRFLSYSVIHASALQVVMVIVFILALGKMVGEVFGNVAFIAVFALAAVIGSLAYGLIMNSSMPLLGGYPGAYGLIGSYTFILWLGLGAMQQNKLRAFSLIAFLMGIQLAFGLIFGGDPTWVAELSGFVAGFLVSPLLVPGAFPRILAKLRKR</sequence>
<dbReference type="SUPFAM" id="SSF144091">
    <property type="entry name" value="Rhomboid-like"/>
    <property type="match status" value="1"/>
</dbReference>
<gene>
    <name evidence="7" type="ORF">PAM7971_01620</name>
</gene>
<evidence type="ECO:0000256" key="5">
    <source>
        <dbReference type="SAM" id="Phobius"/>
    </source>
</evidence>
<feature type="transmembrane region" description="Helical" evidence="5">
    <location>
        <begin position="200"/>
        <end position="222"/>
    </location>
</feature>
<dbReference type="Gene3D" id="1.20.1540.10">
    <property type="entry name" value="Rhomboid-like"/>
    <property type="match status" value="1"/>
</dbReference>
<dbReference type="Proteomes" id="UP000193307">
    <property type="component" value="Unassembled WGS sequence"/>
</dbReference>